<comment type="similarity">
    <text evidence="1">Belongs to the short-chain dehydrogenases/reductases (SDR) family.</text>
</comment>
<dbReference type="InterPro" id="IPR002347">
    <property type="entry name" value="SDR_fam"/>
</dbReference>
<evidence type="ECO:0000256" key="1">
    <source>
        <dbReference type="RuleBase" id="RU000363"/>
    </source>
</evidence>
<comment type="caution">
    <text evidence="2">The sequence shown here is derived from an EMBL/GenBank/DDBJ whole genome shotgun (WGS) entry which is preliminary data.</text>
</comment>
<dbReference type="GO" id="GO:0016616">
    <property type="term" value="F:oxidoreductase activity, acting on the CH-OH group of donors, NAD or NADP as acceptor"/>
    <property type="evidence" value="ECO:0007669"/>
    <property type="project" value="TreeGrafter"/>
</dbReference>
<dbReference type="AlphaFoldDB" id="A0A031K7F5"/>
<dbReference type="eggNOG" id="COG1028">
    <property type="taxonomic scope" value="Bacteria"/>
</dbReference>
<dbReference type="PANTHER" id="PTHR45458:SF2">
    <property type="entry name" value="OXIDOREDUCTASE, SHORT CHAIN DEHYDROGENASE_REDUCTASE FAMILY SUPERFAMILY (AFU_ORTHOLOGUE AFUA_3G13450)"/>
    <property type="match status" value="1"/>
</dbReference>
<dbReference type="EMBL" id="JFYZ01000001">
    <property type="protein sequence ID" value="EZP84552.1"/>
    <property type="molecule type" value="Genomic_DNA"/>
</dbReference>
<dbReference type="InterPro" id="IPR052184">
    <property type="entry name" value="SDR_enzymes"/>
</dbReference>
<evidence type="ECO:0000313" key="2">
    <source>
        <dbReference type="EMBL" id="EZP84552.1"/>
    </source>
</evidence>
<reference evidence="2 3" key="1">
    <citation type="submission" date="2014-03" db="EMBL/GenBank/DDBJ databases">
        <title>Whole genome sequence of Novosphingobium resinovorum KF1.</title>
        <authorList>
            <person name="Gan H.M."/>
            <person name="Gan H.Y."/>
            <person name="Chew T.H."/>
            <person name="Savka M.A."/>
        </authorList>
    </citation>
    <scope>NUCLEOTIDE SEQUENCE [LARGE SCALE GENOMIC DNA]</scope>
    <source>
        <strain evidence="2 3">KF1</strain>
    </source>
</reference>
<protein>
    <submittedName>
        <fullName evidence="2">Short-chain dehydrogenase/reductase SDR</fullName>
    </submittedName>
</protein>
<sequence>MATVAITGAARGIAFELVKQHAERGDRVYALARDPSGAAALNELAASSDGRITVHAMDVGDNASVASGAADTGSEPVDVLYNVAGVTGKAEPQFDGIDWDDFDNSIEIMLKGPLRVLSAFLPRLHEGSKVINFSSQLGASTWPYGGYWPYAAVKAGLNRMMRSVAFDLKDRGIVVGVIHPGYVATDMSGPGADISPQESASSIMALTDGWAIEETGEFYKWNGEKHAW</sequence>
<name>A0A031K7F5_9SPHN</name>
<gene>
    <name evidence="2" type="ORF">BV97_00308</name>
</gene>
<dbReference type="PRINTS" id="PR00080">
    <property type="entry name" value="SDRFAMILY"/>
</dbReference>
<dbReference type="SUPFAM" id="SSF51735">
    <property type="entry name" value="NAD(P)-binding Rossmann-fold domains"/>
    <property type="match status" value="1"/>
</dbReference>
<dbReference type="Gene3D" id="3.40.50.720">
    <property type="entry name" value="NAD(P)-binding Rossmann-like Domain"/>
    <property type="match status" value="1"/>
</dbReference>
<evidence type="ECO:0000313" key="3">
    <source>
        <dbReference type="Proteomes" id="UP000024329"/>
    </source>
</evidence>
<dbReference type="PRINTS" id="PR00081">
    <property type="entry name" value="GDHRDH"/>
</dbReference>
<dbReference type="STRING" id="158500.BES08_01600"/>
<dbReference type="PATRIC" id="fig|158500.4.peg.314"/>
<dbReference type="Pfam" id="PF00106">
    <property type="entry name" value="adh_short"/>
    <property type="match status" value="1"/>
</dbReference>
<dbReference type="RefSeq" id="WP_008830430.1">
    <property type="nucleotide sequence ID" value="NZ_JFYZ01000001.1"/>
</dbReference>
<accession>A0A031K7F5</accession>
<dbReference type="InterPro" id="IPR036291">
    <property type="entry name" value="NAD(P)-bd_dom_sf"/>
</dbReference>
<dbReference type="PANTHER" id="PTHR45458">
    <property type="entry name" value="SHORT-CHAIN DEHYDROGENASE/REDUCTASE SDR"/>
    <property type="match status" value="1"/>
</dbReference>
<proteinExistence type="inferred from homology"/>
<organism evidence="2 3">
    <name type="scientific">Novosphingobium resinovorum</name>
    <dbReference type="NCBI Taxonomy" id="158500"/>
    <lineage>
        <taxon>Bacteria</taxon>
        <taxon>Pseudomonadati</taxon>
        <taxon>Pseudomonadota</taxon>
        <taxon>Alphaproteobacteria</taxon>
        <taxon>Sphingomonadales</taxon>
        <taxon>Sphingomonadaceae</taxon>
        <taxon>Novosphingobium</taxon>
    </lineage>
</organism>
<dbReference type="Proteomes" id="UP000024329">
    <property type="component" value="Unassembled WGS sequence"/>
</dbReference>